<evidence type="ECO:0000256" key="1">
    <source>
        <dbReference type="ARBA" id="ARBA00010516"/>
    </source>
</evidence>
<dbReference type="CDD" id="cd09254">
    <property type="entry name" value="AP_delta-COPI_MHD"/>
    <property type="match status" value="1"/>
</dbReference>
<keyword evidence="5 10" id="KW-0931">ER-Golgi transport</keyword>
<evidence type="ECO:0000313" key="14">
    <source>
        <dbReference type="EMBL" id="RMZ54600.1"/>
    </source>
</evidence>
<comment type="similarity">
    <text evidence="1 10">Belongs to the adaptor complexes medium subunit family. Delta-COP subfamily.</text>
</comment>
<keyword evidence="8 10" id="KW-0472">Membrane</keyword>
<reference evidence="15" key="1">
    <citation type="journal article" date="2018" name="Algal Res.">
        <title>Characterization of plant carbon substrate utilization by Auxenochlorella protothecoides.</title>
        <authorList>
            <person name="Vogler B.W."/>
            <person name="Starkenburg S.R."/>
            <person name="Sudasinghe N."/>
            <person name="Schambach J.Y."/>
            <person name="Rollin J.A."/>
            <person name="Pattathil S."/>
            <person name="Barry A.N."/>
        </authorList>
    </citation>
    <scope>NUCLEOTIDE SEQUENCE [LARGE SCALE GENOMIC DNA]</scope>
    <source>
        <strain evidence="15">UTEX 25</strain>
    </source>
</reference>
<dbReference type="GO" id="GO:0030126">
    <property type="term" value="C:COPI vesicle coat"/>
    <property type="evidence" value="ECO:0007669"/>
    <property type="project" value="UniProtKB-UniRule"/>
</dbReference>
<evidence type="ECO:0000256" key="7">
    <source>
        <dbReference type="ARBA" id="ARBA00023034"/>
    </source>
</evidence>
<dbReference type="SUPFAM" id="SSF64356">
    <property type="entry name" value="SNARE-like"/>
    <property type="match status" value="1"/>
</dbReference>
<sequence>MVVLAAGIVTKSGKALVSRQFLDMTRIRIEGLLAAFPKLVGQGKQHTYVETENVRYLYQPLESMYLVLVTNKASNILEDLETLRLCGKVVPEYVHGLEEEAVSEAAFNLIFAFDEIISLGYKENVTVGQVVQNTEMESHEEKLHKMIIASKIAETRETMQRKAGEIEKKKMEAGRGSARGRPGEGPPAYPSAPAASGAGGFGESRPALPRPGLGGSRGEAGLGASRPKKGMQVWMWGGEPFFWGGAGRKQLGKGGQAKDLLASLKAEGEAVEDAPSAHAPPSLAGPRVGATASDPVFVSVEETLSVVLSKDGGMQSLEVQGSMSLQVGEGADARLRLALTGDAAQQGFQFKTHPNIDKGLYASQNVLGLRDAARPFPIGAPLGVLKWRFQTDDEAAAPLSINCWPSVSGGESYVNIEYQSQVPFDLHGVQISIPVPAGGAPQVNQLDGDWRYDARKGHLVWSIELIDASNAAGALEFVVPAADPSAFFPVEVSFTANKTMCDIGIAEVTAVEGDAPVKFGTRSLLTTDEYVIE</sequence>
<dbReference type="Proteomes" id="UP000279271">
    <property type="component" value="Unassembled WGS sequence"/>
</dbReference>
<evidence type="ECO:0000256" key="4">
    <source>
        <dbReference type="ARBA" id="ARBA00022490"/>
    </source>
</evidence>
<comment type="subcellular location">
    <subcellularLocation>
        <location evidence="10 11">Cytoplasm</location>
    </subcellularLocation>
    <subcellularLocation>
        <location evidence="10 11">Cytoplasmic vesicle</location>
        <location evidence="10 11">COPI-coated vesicle membrane</location>
        <topology evidence="10 11">Peripheral membrane protein</topology>
        <orientation evidence="10 11">Cytoplasmic side</orientation>
    </subcellularLocation>
    <subcellularLocation>
        <location evidence="10 11">Golgi apparatus membrane</location>
        <topology evidence="10 11">Peripheral membrane protein</topology>
        <orientation evidence="10 11">Cytoplasmic side</orientation>
    </subcellularLocation>
</comment>
<comment type="subunit">
    <text evidence="2 10">Oligomeric complex that consists of at least the alpha, beta, beta', gamma, delta, epsilon and zeta subunits.</text>
</comment>
<comment type="caution">
    <text evidence="14">The sequence shown here is derived from an EMBL/GenBank/DDBJ whole genome shotgun (WGS) entry which is preliminary data.</text>
</comment>
<dbReference type="Gene3D" id="2.60.40.1170">
    <property type="entry name" value="Mu homology domain, subdomain B"/>
    <property type="match status" value="2"/>
</dbReference>
<dbReference type="InterPro" id="IPR027059">
    <property type="entry name" value="Coatomer_dsu"/>
</dbReference>
<dbReference type="Gene3D" id="3.30.450.60">
    <property type="match status" value="1"/>
</dbReference>
<dbReference type="FunFam" id="2.60.40.1170:FF:000007">
    <property type="entry name" value="Coatomer subunit delta"/>
    <property type="match status" value="1"/>
</dbReference>
<dbReference type="FunFam" id="3.30.450.60:FF:000003">
    <property type="entry name" value="Coatomer subunit delta"/>
    <property type="match status" value="1"/>
</dbReference>
<comment type="function">
    <text evidence="10">The coatomer is a cytosolic protein complex that binds to dilysine motifs and reversibly associates with Golgi non-clathrin-coated vesicles, which further mediate biosynthetic protein transport from the ER, via the Golgi up to the trans Golgi network. Coatomer complex is required for budding from Golgi membranes, and is essential for the retrograde Golgi-to-ER transport of dilysine-tagged proteins.</text>
</comment>
<keyword evidence="9 10" id="KW-0968">Cytoplasmic vesicle</keyword>
<keyword evidence="3 10" id="KW-0813">Transport</keyword>
<keyword evidence="6 10" id="KW-0653">Protein transport</keyword>
<evidence type="ECO:0000256" key="12">
    <source>
        <dbReference type="SAM" id="MobiDB-lite"/>
    </source>
</evidence>
<feature type="compositionally biased region" description="Basic and acidic residues" evidence="12">
    <location>
        <begin position="158"/>
        <end position="173"/>
    </location>
</feature>
<evidence type="ECO:0000256" key="6">
    <source>
        <dbReference type="ARBA" id="ARBA00022927"/>
    </source>
</evidence>
<evidence type="ECO:0000256" key="11">
    <source>
        <dbReference type="RuleBase" id="RU366052"/>
    </source>
</evidence>
<dbReference type="InterPro" id="IPR011012">
    <property type="entry name" value="Longin-like_dom_sf"/>
</dbReference>
<dbReference type="GO" id="GO:0015031">
    <property type="term" value="P:protein transport"/>
    <property type="evidence" value="ECO:0007669"/>
    <property type="project" value="UniProtKB-KW"/>
</dbReference>
<dbReference type="SUPFAM" id="SSF49447">
    <property type="entry name" value="Second domain of Mu2 adaptin subunit (ap50) of ap2 adaptor"/>
    <property type="match status" value="1"/>
</dbReference>
<evidence type="ECO:0000256" key="10">
    <source>
        <dbReference type="RuleBase" id="RU364018"/>
    </source>
</evidence>
<organism evidence="14 15">
    <name type="scientific">Auxenochlorella protothecoides</name>
    <name type="common">Green microalga</name>
    <name type="synonym">Chlorella protothecoides</name>
    <dbReference type="NCBI Taxonomy" id="3075"/>
    <lineage>
        <taxon>Eukaryota</taxon>
        <taxon>Viridiplantae</taxon>
        <taxon>Chlorophyta</taxon>
        <taxon>core chlorophytes</taxon>
        <taxon>Trebouxiophyceae</taxon>
        <taxon>Chlorellales</taxon>
        <taxon>Chlorellaceae</taxon>
        <taxon>Auxenochlorella</taxon>
    </lineage>
</organism>
<evidence type="ECO:0000313" key="15">
    <source>
        <dbReference type="Proteomes" id="UP000279271"/>
    </source>
</evidence>
<dbReference type="Pfam" id="PF00928">
    <property type="entry name" value="Adap_comp_sub"/>
    <property type="match status" value="1"/>
</dbReference>
<dbReference type="PROSITE" id="PS51072">
    <property type="entry name" value="MHD"/>
    <property type="match status" value="1"/>
</dbReference>
<dbReference type="GO" id="GO:0051645">
    <property type="term" value="P:Golgi localization"/>
    <property type="evidence" value="ECO:0007669"/>
    <property type="project" value="TreeGrafter"/>
</dbReference>
<dbReference type="PANTHER" id="PTHR10121:SF0">
    <property type="entry name" value="COATOMER SUBUNIT DELTA"/>
    <property type="match status" value="1"/>
</dbReference>
<dbReference type="InterPro" id="IPR028565">
    <property type="entry name" value="MHD"/>
</dbReference>
<evidence type="ECO:0000256" key="2">
    <source>
        <dbReference type="ARBA" id="ARBA00011775"/>
    </source>
</evidence>
<keyword evidence="7 10" id="KW-0333">Golgi apparatus</keyword>
<dbReference type="GO" id="GO:0006890">
    <property type="term" value="P:retrograde vesicle-mediated transport, Golgi to endoplasmic reticulum"/>
    <property type="evidence" value="ECO:0007669"/>
    <property type="project" value="UniProtKB-UniRule"/>
</dbReference>
<evidence type="ECO:0000256" key="8">
    <source>
        <dbReference type="ARBA" id="ARBA00023136"/>
    </source>
</evidence>
<feature type="domain" description="MHD" evidence="13">
    <location>
        <begin position="293"/>
        <end position="533"/>
    </location>
</feature>
<gene>
    <name evidence="14" type="ORF">APUTEX25_002186</name>
</gene>
<evidence type="ECO:0000256" key="3">
    <source>
        <dbReference type="ARBA" id="ARBA00022448"/>
    </source>
</evidence>
<feature type="region of interest" description="Disordered" evidence="12">
    <location>
        <begin position="158"/>
        <end position="227"/>
    </location>
</feature>
<keyword evidence="4 10" id="KW-0963">Cytoplasm</keyword>
<evidence type="ECO:0000256" key="9">
    <source>
        <dbReference type="ARBA" id="ARBA00023329"/>
    </source>
</evidence>
<accession>A0A3M7KXS6</accession>
<dbReference type="GO" id="GO:0006888">
    <property type="term" value="P:endoplasmic reticulum to Golgi vesicle-mediated transport"/>
    <property type="evidence" value="ECO:0007669"/>
    <property type="project" value="TreeGrafter"/>
</dbReference>
<evidence type="ECO:0000259" key="13">
    <source>
        <dbReference type="PROSITE" id="PS51072"/>
    </source>
</evidence>
<protein>
    <recommendedName>
        <fullName evidence="10">Coatomer subunit delta</fullName>
    </recommendedName>
</protein>
<proteinExistence type="inferred from homology"/>
<feature type="compositionally biased region" description="Gly residues" evidence="12">
    <location>
        <begin position="212"/>
        <end position="221"/>
    </location>
</feature>
<dbReference type="PANTHER" id="PTHR10121">
    <property type="entry name" value="COATOMER SUBUNIT DELTA"/>
    <property type="match status" value="1"/>
</dbReference>
<dbReference type="InterPro" id="IPR036168">
    <property type="entry name" value="AP2_Mu_C_sf"/>
</dbReference>
<dbReference type="EMBL" id="QOKY01000175">
    <property type="protein sequence ID" value="RMZ54600.1"/>
    <property type="molecule type" value="Genomic_DNA"/>
</dbReference>
<dbReference type="AlphaFoldDB" id="A0A3M7KXS6"/>
<dbReference type="GO" id="GO:0000139">
    <property type="term" value="C:Golgi membrane"/>
    <property type="evidence" value="ECO:0007669"/>
    <property type="project" value="UniProtKB-SubCell"/>
</dbReference>
<name>A0A3M7KXS6_AUXPR</name>
<evidence type="ECO:0000256" key="5">
    <source>
        <dbReference type="ARBA" id="ARBA00022892"/>
    </source>
</evidence>
<dbReference type="CDD" id="cd14830">
    <property type="entry name" value="Delta_COP_N"/>
    <property type="match status" value="1"/>
</dbReference>